<sequence length="384" mass="44066">RTFPHHPYFSLQLGPGQLSLYNLLKAYSLLDKEVGYCQGLSFLAGVLLLHMEENCAFEMLKHLLFHQGIRFQYKPDMVALQIQMYQLSRLIHDTYPDLYQHFENQEIAPTLYAAPWFLTMFASQFPLGFVARVFDLLFLDGMEVVFKVALVLLGNHKELIMQCTTFESVMEFLKTTLPSLGIIQMERVFNQVFTMDITRQLNAYEVEYHVLQEEMFTPLRSSSTDLDTVQRLETNNLTLKRENSKLQEQLDEAHATIHNLESLMATYQTNINHLETRVKELELDRLNLKKNVESLRHRIPEIDCCLSSEPELLICSGESSRSPKTHRRFHKSLINNDDTVDSNVLSLTGSSLMSNGSAKMSRGRLLTGEGSSSILSLTNSPIFE</sequence>
<dbReference type="Pfam" id="PF00566">
    <property type="entry name" value="RabGAP-TBC"/>
    <property type="match status" value="1"/>
</dbReference>
<dbReference type="PROSITE" id="PS50086">
    <property type="entry name" value="TBC_RABGAP"/>
    <property type="match status" value="1"/>
</dbReference>
<reference evidence="4" key="2">
    <citation type="submission" date="2015-02" db="UniProtKB">
        <authorList>
            <consortium name="EnsemblMetazoa"/>
        </authorList>
    </citation>
    <scope>IDENTIFICATION</scope>
</reference>
<dbReference type="EMBL" id="JH431715">
    <property type="status" value="NOT_ANNOTATED_CDS"/>
    <property type="molecule type" value="Genomic_DNA"/>
</dbReference>
<accession>T1JI64</accession>
<dbReference type="Gene3D" id="6.10.250.2730">
    <property type="match status" value="1"/>
</dbReference>
<dbReference type="FunFam" id="1.10.8.270:FF:000001">
    <property type="entry name" value="TBC1 domain family member 1"/>
    <property type="match status" value="1"/>
</dbReference>
<organism evidence="4 5">
    <name type="scientific">Strigamia maritima</name>
    <name type="common">European centipede</name>
    <name type="synonym">Geophilus maritimus</name>
    <dbReference type="NCBI Taxonomy" id="126957"/>
    <lineage>
        <taxon>Eukaryota</taxon>
        <taxon>Metazoa</taxon>
        <taxon>Ecdysozoa</taxon>
        <taxon>Arthropoda</taxon>
        <taxon>Myriapoda</taxon>
        <taxon>Chilopoda</taxon>
        <taxon>Pleurostigmophora</taxon>
        <taxon>Geophilomorpha</taxon>
        <taxon>Linotaeniidae</taxon>
        <taxon>Strigamia</taxon>
    </lineage>
</organism>
<dbReference type="SMART" id="SM00164">
    <property type="entry name" value="TBC"/>
    <property type="match status" value="1"/>
</dbReference>
<feature type="coiled-coil region" evidence="2">
    <location>
        <begin position="229"/>
        <end position="298"/>
    </location>
</feature>
<keyword evidence="1" id="KW-0343">GTPase activation</keyword>
<dbReference type="STRING" id="126957.T1JI64"/>
<dbReference type="InterPro" id="IPR050302">
    <property type="entry name" value="Rab_GAP_TBC_domain"/>
</dbReference>
<evidence type="ECO:0000256" key="1">
    <source>
        <dbReference type="ARBA" id="ARBA00022468"/>
    </source>
</evidence>
<protein>
    <recommendedName>
        <fullName evidence="3">Rab-GAP TBC domain-containing protein</fullName>
    </recommendedName>
</protein>
<dbReference type="PhylomeDB" id="T1JI64"/>
<dbReference type="OMA" id="MEENCAF"/>
<dbReference type="GO" id="GO:0005096">
    <property type="term" value="F:GTPase activator activity"/>
    <property type="evidence" value="ECO:0007669"/>
    <property type="project" value="UniProtKB-KW"/>
</dbReference>
<reference evidence="5" key="1">
    <citation type="submission" date="2011-05" db="EMBL/GenBank/DDBJ databases">
        <authorList>
            <person name="Richards S.R."/>
            <person name="Qu J."/>
            <person name="Jiang H."/>
            <person name="Jhangiani S.N."/>
            <person name="Agravi P."/>
            <person name="Goodspeed R."/>
            <person name="Gross S."/>
            <person name="Mandapat C."/>
            <person name="Jackson L."/>
            <person name="Mathew T."/>
            <person name="Pu L."/>
            <person name="Thornton R."/>
            <person name="Saada N."/>
            <person name="Wilczek-Boney K.B."/>
            <person name="Lee S."/>
            <person name="Kovar C."/>
            <person name="Wu Y."/>
            <person name="Scherer S.E."/>
            <person name="Worley K.C."/>
            <person name="Muzny D.M."/>
            <person name="Gibbs R."/>
        </authorList>
    </citation>
    <scope>NUCLEOTIDE SEQUENCE</scope>
    <source>
        <strain evidence="5">Brora</strain>
    </source>
</reference>
<dbReference type="Gene3D" id="1.10.8.270">
    <property type="entry name" value="putative rabgap domain of human tbc1 domain family member 14 like domains"/>
    <property type="match status" value="1"/>
</dbReference>
<keyword evidence="2" id="KW-0175">Coiled coil</keyword>
<proteinExistence type="predicted"/>
<dbReference type="EnsemblMetazoa" id="SMAR013545-RA">
    <property type="protein sequence ID" value="SMAR013545-PA"/>
    <property type="gene ID" value="SMAR013545"/>
</dbReference>
<dbReference type="eggNOG" id="KOG4436">
    <property type="taxonomic scope" value="Eukaryota"/>
</dbReference>
<dbReference type="HOGENOM" id="CLU_720774_0_0_1"/>
<dbReference type="FunFam" id="1.10.472.80:FF:000003">
    <property type="entry name" value="Putative TBC1 domain family member 1"/>
    <property type="match status" value="1"/>
</dbReference>
<dbReference type="AlphaFoldDB" id="T1JI64"/>
<evidence type="ECO:0000259" key="3">
    <source>
        <dbReference type="PROSITE" id="PS50086"/>
    </source>
</evidence>
<evidence type="ECO:0000313" key="5">
    <source>
        <dbReference type="Proteomes" id="UP000014500"/>
    </source>
</evidence>
<dbReference type="Gene3D" id="1.10.472.80">
    <property type="entry name" value="Ypt/Rab-GAP domain of gyp1p, domain 3"/>
    <property type="match status" value="1"/>
</dbReference>
<dbReference type="Proteomes" id="UP000014500">
    <property type="component" value="Unassembled WGS sequence"/>
</dbReference>
<dbReference type="InterPro" id="IPR000195">
    <property type="entry name" value="Rab-GAP-TBC_dom"/>
</dbReference>
<name>T1JI64_STRMM</name>
<dbReference type="SUPFAM" id="SSF47923">
    <property type="entry name" value="Ypt/Rab-GAP domain of gyp1p"/>
    <property type="match status" value="2"/>
</dbReference>
<keyword evidence="5" id="KW-1185">Reference proteome</keyword>
<evidence type="ECO:0000313" key="4">
    <source>
        <dbReference type="EnsemblMetazoa" id="SMAR013545-PA"/>
    </source>
</evidence>
<dbReference type="InterPro" id="IPR035969">
    <property type="entry name" value="Rab-GAP_TBC_sf"/>
</dbReference>
<dbReference type="PANTHER" id="PTHR47219">
    <property type="entry name" value="RAB GTPASE-ACTIVATING PROTEIN 1-LIKE"/>
    <property type="match status" value="1"/>
</dbReference>
<feature type="domain" description="Rab-GAP TBC" evidence="3">
    <location>
        <begin position="1"/>
        <end position="141"/>
    </location>
</feature>
<dbReference type="PANTHER" id="PTHR47219:SF16">
    <property type="entry name" value="GTPASE ACTIVATING PROTEIN"/>
    <property type="match status" value="1"/>
</dbReference>
<evidence type="ECO:0000256" key="2">
    <source>
        <dbReference type="SAM" id="Coils"/>
    </source>
</evidence>